<dbReference type="KEGG" id="hni:W911_05370"/>
<dbReference type="InterPro" id="IPR017592">
    <property type="entry name" value="Pilus_assmbl_Flp-typ_CpaB"/>
</dbReference>
<dbReference type="STRING" id="1029756.W911_05370"/>
<dbReference type="OrthoDB" id="163768at2"/>
<accession>V5SAW1</accession>
<dbReference type="AlphaFoldDB" id="V5SAW1"/>
<dbReference type="InterPro" id="IPR031571">
    <property type="entry name" value="RcpC_dom"/>
</dbReference>
<sequence length="267" mass="28562">MKRPQLIGVTVAATAGLLAFFMVSAMVNKPPVEKTVEVKVESNDVLVARTDIGLGQITNDSLFRWQSWPKETVTTGFITREDRPDAMTQLSGSIARAPMMAGEPITEQKLVRAGQGGVLAAILPAGMRAISTRIKEETAVGNLILPNDRVDVILIRRVRGRSGGEDYVSDLLFGNVRVLAIGQQIETKEGRKTADGSAATATLELTARQAELLALANSMGEISLTLRSIADLDLEAGPMAGTDPSTRESTAVRVLRYGTPSRAYGVN</sequence>
<evidence type="ECO:0000313" key="3">
    <source>
        <dbReference type="Proteomes" id="UP000018542"/>
    </source>
</evidence>
<keyword evidence="3" id="KW-1185">Reference proteome</keyword>
<dbReference type="InterPro" id="IPR013974">
    <property type="entry name" value="SAF"/>
</dbReference>
<protein>
    <submittedName>
        <fullName evidence="2">Flp pilus assembly protein CpaB</fullName>
    </submittedName>
</protein>
<dbReference type="Pfam" id="PF08666">
    <property type="entry name" value="SAF"/>
    <property type="match status" value="1"/>
</dbReference>
<proteinExistence type="predicted"/>
<dbReference type="NCBIfam" id="TIGR03177">
    <property type="entry name" value="pilus_cpaB"/>
    <property type="match status" value="1"/>
</dbReference>
<feature type="domain" description="SAF" evidence="1">
    <location>
        <begin position="43"/>
        <end position="111"/>
    </location>
</feature>
<organism evidence="2 3">
    <name type="scientific">Hyphomicrobium nitrativorans NL23</name>
    <dbReference type="NCBI Taxonomy" id="1029756"/>
    <lineage>
        <taxon>Bacteria</taxon>
        <taxon>Pseudomonadati</taxon>
        <taxon>Pseudomonadota</taxon>
        <taxon>Alphaproteobacteria</taxon>
        <taxon>Hyphomicrobiales</taxon>
        <taxon>Hyphomicrobiaceae</taxon>
        <taxon>Hyphomicrobium</taxon>
    </lineage>
</organism>
<dbReference type="HOGENOM" id="CLU_057068_1_1_5"/>
<dbReference type="EMBL" id="CP006912">
    <property type="protein sequence ID" value="AHB47946.1"/>
    <property type="molecule type" value="Genomic_DNA"/>
</dbReference>
<dbReference type="SMART" id="SM00858">
    <property type="entry name" value="SAF"/>
    <property type="match status" value="1"/>
</dbReference>
<dbReference type="PATRIC" id="fig|1029756.8.peg.1131"/>
<dbReference type="CDD" id="cd11614">
    <property type="entry name" value="SAF_CpaB_FlgA_like"/>
    <property type="match status" value="1"/>
</dbReference>
<reference evidence="2 3" key="1">
    <citation type="journal article" date="2014" name="Genome Announc.">
        <title>Complete Genome Sequence of Hyphomicrobium nitrativorans Strain NL23, a Denitrifying Bacterium Isolated from Biofilm of a Methanol-Fed Denitrification System Treating Seawater at the Montreal Biodome.</title>
        <authorList>
            <person name="Martineau C."/>
            <person name="Villeneuve C."/>
            <person name="Mauffrey F."/>
            <person name="Villemur R."/>
        </authorList>
    </citation>
    <scope>NUCLEOTIDE SEQUENCE [LARGE SCALE GENOMIC DNA]</scope>
    <source>
        <strain evidence="2">NL23</strain>
    </source>
</reference>
<dbReference type="RefSeq" id="WP_023786476.1">
    <property type="nucleotide sequence ID" value="NC_022997.1"/>
</dbReference>
<evidence type="ECO:0000313" key="2">
    <source>
        <dbReference type="EMBL" id="AHB47946.1"/>
    </source>
</evidence>
<evidence type="ECO:0000259" key="1">
    <source>
        <dbReference type="SMART" id="SM00858"/>
    </source>
</evidence>
<name>V5SAW1_9HYPH</name>
<gene>
    <name evidence="2" type="ORF">W911_05370</name>
</gene>
<dbReference type="Pfam" id="PF16976">
    <property type="entry name" value="RcpC"/>
    <property type="match status" value="1"/>
</dbReference>
<dbReference type="Proteomes" id="UP000018542">
    <property type="component" value="Chromosome"/>
</dbReference>